<comment type="caution">
    <text evidence="2">The sequence shown here is derived from an EMBL/GenBank/DDBJ whole genome shotgun (WGS) entry which is preliminary data.</text>
</comment>
<dbReference type="InterPro" id="IPR009739">
    <property type="entry name" value="LprI-like_N"/>
</dbReference>
<dbReference type="EMBL" id="WOSY01000041">
    <property type="protein sequence ID" value="NHN90240.1"/>
    <property type="molecule type" value="Genomic_DNA"/>
</dbReference>
<protein>
    <submittedName>
        <fullName evidence="2">DUF1311 domain-containing protein</fullName>
    </submittedName>
</protein>
<evidence type="ECO:0000313" key="2">
    <source>
        <dbReference type="EMBL" id="NHN90240.1"/>
    </source>
</evidence>
<accession>A0ABX0K4R0</accession>
<keyword evidence="3" id="KW-1185">Reference proteome</keyword>
<dbReference type="Proteomes" id="UP000631653">
    <property type="component" value="Unassembled WGS sequence"/>
</dbReference>
<organism evidence="2 3">
    <name type="scientific">Acetobacter conturbans</name>
    <dbReference type="NCBI Taxonomy" id="1737472"/>
    <lineage>
        <taxon>Bacteria</taxon>
        <taxon>Pseudomonadati</taxon>
        <taxon>Pseudomonadota</taxon>
        <taxon>Alphaproteobacteria</taxon>
        <taxon>Acetobacterales</taxon>
        <taxon>Acetobacteraceae</taxon>
        <taxon>Acetobacter</taxon>
    </lineage>
</organism>
<dbReference type="RefSeq" id="WP_173571394.1">
    <property type="nucleotide sequence ID" value="NZ_WOSY01000041.1"/>
</dbReference>
<name>A0ABX0K4R0_9PROT</name>
<evidence type="ECO:0000313" key="3">
    <source>
        <dbReference type="Proteomes" id="UP000631653"/>
    </source>
</evidence>
<dbReference type="Pfam" id="PF07007">
    <property type="entry name" value="LprI"/>
    <property type="match status" value="1"/>
</dbReference>
<proteinExistence type="predicted"/>
<reference evidence="2 3" key="1">
    <citation type="journal article" date="2020" name="Int. J. Syst. Evol. Microbiol.">
        <title>Novel acetic acid bacteria from cider fermentations: Acetobacter conturbans sp. nov. and Acetobacter fallax sp. nov.</title>
        <authorList>
            <person name="Sombolestani A.S."/>
            <person name="Cleenwerck I."/>
            <person name="Cnockaert M."/>
            <person name="Borremans W."/>
            <person name="Wieme A.D."/>
            <person name="De Vuyst L."/>
            <person name="Vandamme P."/>
        </authorList>
    </citation>
    <scope>NUCLEOTIDE SEQUENCE [LARGE SCALE GENOMIC DNA]</scope>
    <source>
        <strain evidence="2 3">LMG 1627</strain>
    </source>
</reference>
<dbReference type="Gene3D" id="1.20.1270.180">
    <property type="match status" value="1"/>
</dbReference>
<feature type="domain" description="Lysozyme inhibitor LprI-like N-terminal" evidence="1">
    <location>
        <begin position="40"/>
        <end position="128"/>
    </location>
</feature>
<evidence type="ECO:0000259" key="1">
    <source>
        <dbReference type="Pfam" id="PF07007"/>
    </source>
</evidence>
<sequence length="149" mass="16928">MEEKMRVHKNFGFVVGCLVLGISTPSHAQHMNEADAPCRGVEQTYQLSKCFSEASQKDSDNLEKLYRDIQSVLSISEKNKLEISQDYWEKYSKSECEAESMLYDGGTGRVPALLACDDAILRQRIATLKAGFNWKLIQGMPAKYFHKQQ</sequence>
<gene>
    <name evidence="2" type="ORF">GOB81_16785</name>
</gene>